<dbReference type="PANTHER" id="PTHR34145:SF28">
    <property type="entry name" value="F-BOX DOMAIN-CONTAINING PROTEIN"/>
    <property type="match status" value="1"/>
</dbReference>
<keyword evidence="3" id="KW-1185">Reference proteome</keyword>
<dbReference type="InterPro" id="IPR001810">
    <property type="entry name" value="F-box_dom"/>
</dbReference>
<evidence type="ECO:0000259" key="1">
    <source>
        <dbReference type="PROSITE" id="PS50181"/>
    </source>
</evidence>
<feature type="domain" description="F-box" evidence="1">
    <location>
        <begin position="868"/>
        <end position="904"/>
    </location>
</feature>
<dbReference type="InterPro" id="IPR036047">
    <property type="entry name" value="F-box-like_dom_sf"/>
</dbReference>
<dbReference type="Gene3D" id="3.80.10.10">
    <property type="entry name" value="Ribonuclease Inhibitor"/>
    <property type="match status" value="2"/>
</dbReference>
<dbReference type="Gene3D" id="1.20.1280.50">
    <property type="match status" value="2"/>
</dbReference>
<dbReference type="EMBL" id="KE343726">
    <property type="protein sequence ID" value="EXB39573.1"/>
    <property type="molecule type" value="Genomic_DNA"/>
</dbReference>
<protein>
    <submittedName>
        <fullName evidence="2">Putative F-box/LRR-repeat protein</fullName>
    </submittedName>
</protein>
<organism evidence="2 3">
    <name type="scientific">Morus notabilis</name>
    <dbReference type="NCBI Taxonomy" id="981085"/>
    <lineage>
        <taxon>Eukaryota</taxon>
        <taxon>Viridiplantae</taxon>
        <taxon>Streptophyta</taxon>
        <taxon>Embryophyta</taxon>
        <taxon>Tracheophyta</taxon>
        <taxon>Spermatophyta</taxon>
        <taxon>Magnoliopsida</taxon>
        <taxon>eudicotyledons</taxon>
        <taxon>Gunneridae</taxon>
        <taxon>Pentapetalae</taxon>
        <taxon>rosids</taxon>
        <taxon>fabids</taxon>
        <taxon>Rosales</taxon>
        <taxon>Moraceae</taxon>
        <taxon>Moreae</taxon>
        <taxon>Morus</taxon>
    </lineage>
</organism>
<dbReference type="InterPro" id="IPR032675">
    <property type="entry name" value="LRR_dom_sf"/>
</dbReference>
<feature type="domain" description="F-box" evidence="1">
    <location>
        <begin position="1332"/>
        <end position="1389"/>
    </location>
</feature>
<dbReference type="SUPFAM" id="SSF81383">
    <property type="entry name" value="F-box domain"/>
    <property type="match status" value="2"/>
</dbReference>
<dbReference type="Pfam" id="PF23622">
    <property type="entry name" value="LRR_At1g61320_AtMIF1"/>
    <property type="match status" value="1"/>
</dbReference>
<dbReference type="SMART" id="SM00256">
    <property type="entry name" value="FBOX"/>
    <property type="match status" value="4"/>
</dbReference>
<dbReference type="InterPro" id="IPR055411">
    <property type="entry name" value="LRR_FXL15/At3g58940/PEG3-like"/>
</dbReference>
<sequence>MDEERELFEDGKEYDSPVELLHHAYDLSNADLSKDSNLEEKAKHSALGRYIKRYCVAEPSRNVEQETKLVWPFMGVLANIKTELRGHTNVKEIDSELRDDYNLWDFVGRHLYLSGEELKTVDQALEELNQALMVKACVSDDELQEAREDAVNTTGSSNMSLSDLPSDVLGRILKLPIKSLISIMGVSKQWKNSHVSAAEPIGVWWIDSRSYREFWREGNECLCEIDLRKLDDRITEDNPRICECLDDDDGFKCGLRFPTMDEERELFEDGKEYDSPVELLHHAYDLSNADLSKDSNLEEKAKHSALGRYIKRYYVAEPSRNVEQETKLVWPFMGVLANIKTELRGHTNVKEIDSELRDDYNLWDFVGRHLYLSGEELKTVDQALEELNQALMVKACVSDDELQEAREDAVNTTGSSNMSLSDLPSDVLGRILKLPIKSLISIMGVSKQWKNSHVSAAEPIGVWWIDSRSYREFWREGNECLCEIDLRKLDDRITEDNPRICECLDDDDGFKCGLRFASSCKGLLLYRYCRSFIVLSPFRQEVLITPAVEIPSDKECKYEIFGGIGVIDKTMKLVCVAILGHDEATIRNSAWVYSIGEEDNEWRGIPCPDFFIQTLIRPVCDKGRHIYWVSSHAQFLSFDILEEKFTIIKNSIPRGHLVDLGGLAGVADLGEWFSRLLNLNVLTRGDNKIKIFKGGRRNDTGVITEWMEEYTIPRGHLVDLGGLAGVADLGEWFSRLLNLNVLTRGDNKIKIFKGGRRNDTGVITEWMEEYTVDLGRPLRIGSRKVLGVDQHKNIIVRNGGLMSYNPRNGILEAVNYPEWGVVKENTLICKGGMLPLCPNAHSFRIMATKSRKRGKGMKHGPEHESVFQDRISELPDGIILHILSLLPTIDAVRTGLLSKRWRRMWALIPVLDFCDSRDIDDFRRDDHDETNIGQKKFDMFVDECFAHTYAGASISKFKLDVTYYGCRRRLDGWLRFPMKKNVQELDLSVQPEGRSARISLYCLPNFILHLGALTLLKLSGVVLEAPVPSSLPSLKELYLVFVRMTDQVLNNLVFGCPSLEKLHVHYCDGLRNPKVSSLSMKSMEFITREMHYRCETIKVEAINLHSFEHTGSFSCKLYMNLVHCRTIRNLSLMGASITDQWLEDLIPQLPLLESLKLTNCYSLQNLKIGNQHLKDFALTWRHPQLGLLDTTIDAPNLVSFSYHGFSFFKISVNAPNLLDVAIRVPDRFRKTYDAEWHTSLIKFLSEFNGSKNVSVVCSYEQALIIPDEVTNMYSSPLPDLKYMKVRIDGQLFNIRGLKILGINYIPLICMATKRVKHDDGMKQDQEPDTTFEDRISDLPDAIILHILSFLPTLYAVRMSLLSKRWRRMWTLVPVLDFCDSRDTHDFRRVDERSTGRKKFYKFVNECLKHPYADTTISKFKLRMEYYGGSSQMNGWLKFPVKKNVQELDLHFQSAGYCLPYSIYHLRALTVLKLNGLALFSFSPSSLPSLKELYLTNNRLDDRLLNFLFLGCPSLEILHVNYCYGLLNPKVTSLSLKSMEFRTDCQTIEVEAINLHSFVYSQGGGRNINLARCRTIRNLSICNACLTDQWLEDLIPQLPLLESLKLKDCLGLQHIKIWNQRLKVFDLSFDRRLDSLEATIDTPNLVSFSYSGCSMFKISVKAPNLSDAYIKVPDYPRKAYDVEWYASLIKFLSEFNVSKNVRVFFSNEKALIIPDEVKTIYGSPLPDLKHMKVRTGGRLFRKVMLRKSLLWIAPCLKTLPFG</sequence>
<proteinExistence type="predicted"/>
<dbReference type="InterPro" id="IPR053772">
    <property type="entry name" value="At1g61320/At1g61330-like"/>
</dbReference>
<gene>
    <name evidence="2" type="ORF">L484_012577</name>
</gene>
<dbReference type="InterPro" id="IPR013187">
    <property type="entry name" value="F-box-assoc_dom_typ3"/>
</dbReference>
<dbReference type="InterPro" id="IPR053781">
    <property type="entry name" value="F-box_AtFBL13-like"/>
</dbReference>
<evidence type="ECO:0000313" key="2">
    <source>
        <dbReference type="EMBL" id="EXB39573.1"/>
    </source>
</evidence>
<dbReference type="Pfam" id="PF24758">
    <property type="entry name" value="LRR_At5g56370"/>
    <property type="match status" value="2"/>
</dbReference>
<dbReference type="SUPFAM" id="SSF52058">
    <property type="entry name" value="L domain-like"/>
    <property type="match status" value="1"/>
</dbReference>
<dbReference type="STRING" id="981085.W9QTB8"/>
<dbReference type="Pfam" id="PF08268">
    <property type="entry name" value="FBA_3"/>
    <property type="match status" value="1"/>
</dbReference>
<dbReference type="PANTHER" id="PTHR34145">
    <property type="entry name" value="OS02G0105600 PROTEIN"/>
    <property type="match status" value="1"/>
</dbReference>
<dbReference type="eggNOG" id="ENOG502SRKT">
    <property type="taxonomic scope" value="Eukaryota"/>
</dbReference>
<dbReference type="PROSITE" id="PS50181">
    <property type="entry name" value="FBOX"/>
    <property type="match status" value="2"/>
</dbReference>
<dbReference type="CDD" id="cd22160">
    <property type="entry name" value="F-box_AtFBL13-like"/>
    <property type="match status" value="2"/>
</dbReference>
<evidence type="ECO:0000313" key="3">
    <source>
        <dbReference type="Proteomes" id="UP000030645"/>
    </source>
</evidence>
<dbReference type="Pfam" id="PF00646">
    <property type="entry name" value="F-box"/>
    <property type="match status" value="4"/>
</dbReference>
<dbReference type="InterPro" id="IPR055357">
    <property type="entry name" value="LRR_At1g61320_AtMIF1"/>
</dbReference>
<dbReference type="Proteomes" id="UP000030645">
    <property type="component" value="Unassembled WGS sequence"/>
</dbReference>
<accession>W9QTB8</accession>
<name>W9QTB8_9ROSA</name>
<reference evidence="3" key="1">
    <citation type="submission" date="2013-01" db="EMBL/GenBank/DDBJ databases">
        <title>Draft Genome Sequence of a Mulberry Tree, Morus notabilis C.K. Schneid.</title>
        <authorList>
            <person name="He N."/>
            <person name="Zhao S."/>
        </authorList>
    </citation>
    <scope>NUCLEOTIDE SEQUENCE</scope>
</reference>